<sequence length="284" mass="32145">MTTVDPAFSECDFTVAIEDAYVIVRDGSSDPRIIKASFFSKNRVEISDRIKSSFKWDDPTGQSPFVTMVFYGAHDSCKTKLGEISSGPLLMSAPRRKLSGNIMAMSSRTNKKNDNYPLDSQETSTNFNVLKRYLDSISNRLEYLSKQFIERFDHIDDTLSNHTMTNNSFRDPSMNITDYAMTEMANVRKDPKWRKRIKSMVWPGLTEGQLEEVKRELLKGNKSASKTAIAISKIIYGDKLKTHILGDKGKLVRAPREGERALVISIDDENLFRGTVKTHSVSAH</sequence>
<dbReference type="AlphaFoldDB" id="T1KTX9"/>
<accession>T1KTX9</accession>
<keyword evidence="2" id="KW-1185">Reference proteome</keyword>
<dbReference type="HOGENOM" id="CLU_061270_0_0_1"/>
<proteinExistence type="predicted"/>
<dbReference type="EnsemblMetazoa" id="tetur21g01390.1">
    <property type="protein sequence ID" value="tetur21g01390.1"/>
    <property type="gene ID" value="tetur21g01390"/>
</dbReference>
<dbReference type="Proteomes" id="UP000015104">
    <property type="component" value="Unassembled WGS sequence"/>
</dbReference>
<evidence type="ECO:0000313" key="2">
    <source>
        <dbReference type="Proteomes" id="UP000015104"/>
    </source>
</evidence>
<name>T1KTX9_TETUR</name>
<protein>
    <submittedName>
        <fullName evidence="1">Uncharacterized protein</fullName>
    </submittedName>
</protein>
<dbReference type="EMBL" id="CAEY01000548">
    <property type="status" value="NOT_ANNOTATED_CDS"/>
    <property type="molecule type" value="Genomic_DNA"/>
</dbReference>
<evidence type="ECO:0000313" key="1">
    <source>
        <dbReference type="EnsemblMetazoa" id="tetur21g01390.1"/>
    </source>
</evidence>
<organism evidence="1 2">
    <name type="scientific">Tetranychus urticae</name>
    <name type="common">Two-spotted spider mite</name>
    <dbReference type="NCBI Taxonomy" id="32264"/>
    <lineage>
        <taxon>Eukaryota</taxon>
        <taxon>Metazoa</taxon>
        <taxon>Ecdysozoa</taxon>
        <taxon>Arthropoda</taxon>
        <taxon>Chelicerata</taxon>
        <taxon>Arachnida</taxon>
        <taxon>Acari</taxon>
        <taxon>Acariformes</taxon>
        <taxon>Trombidiformes</taxon>
        <taxon>Prostigmata</taxon>
        <taxon>Eleutherengona</taxon>
        <taxon>Raphignathae</taxon>
        <taxon>Tetranychoidea</taxon>
        <taxon>Tetranychidae</taxon>
        <taxon>Tetranychus</taxon>
    </lineage>
</organism>
<reference evidence="1" key="2">
    <citation type="submission" date="2015-06" db="UniProtKB">
        <authorList>
            <consortium name="EnsemblMetazoa"/>
        </authorList>
    </citation>
    <scope>IDENTIFICATION</scope>
</reference>
<reference evidence="2" key="1">
    <citation type="submission" date="2011-08" db="EMBL/GenBank/DDBJ databases">
        <authorList>
            <person name="Rombauts S."/>
        </authorList>
    </citation>
    <scope>NUCLEOTIDE SEQUENCE</scope>
    <source>
        <strain evidence="2">London</strain>
    </source>
</reference>